<keyword evidence="1" id="KW-0732">Signal</keyword>
<dbReference type="EMBL" id="WTYL01000002">
    <property type="protein sequence ID" value="MXP44871.1"/>
    <property type="molecule type" value="Genomic_DNA"/>
</dbReference>
<organism evidence="2 3">
    <name type="scientific">Allopontixanthobacter sediminis</name>
    <dbReference type="NCBI Taxonomy" id="1689985"/>
    <lineage>
        <taxon>Bacteria</taxon>
        <taxon>Pseudomonadati</taxon>
        <taxon>Pseudomonadota</taxon>
        <taxon>Alphaproteobacteria</taxon>
        <taxon>Sphingomonadales</taxon>
        <taxon>Erythrobacteraceae</taxon>
        <taxon>Allopontixanthobacter</taxon>
    </lineage>
</organism>
<dbReference type="RefSeq" id="WP_160756409.1">
    <property type="nucleotide sequence ID" value="NZ_WTYL01000002.1"/>
</dbReference>
<dbReference type="OrthoDB" id="5985781at2"/>
<gene>
    <name evidence="2" type="ORF">GRI65_10425</name>
</gene>
<dbReference type="AlphaFoldDB" id="A0A845B0Q6"/>
<evidence type="ECO:0008006" key="4">
    <source>
        <dbReference type="Google" id="ProtNLM"/>
    </source>
</evidence>
<sequence length="149" mass="16446">MKLIKSTLAAAVMAIALPFAAPAAAQEFPLVSGEYVSMAGVVVEDGEGGLKYAEWLATEWKRFQEYAKSQSWISDYGIYANSNARAGEPDIFLVTQFASLPDAAEEERRNKAFDAWSKTTVREQIAASGNRSEYRTVISSMLLQELKPR</sequence>
<protein>
    <recommendedName>
        <fullName evidence="4">DUF1330 domain-containing protein</fullName>
    </recommendedName>
</protein>
<evidence type="ECO:0000256" key="1">
    <source>
        <dbReference type="SAM" id="SignalP"/>
    </source>
</evidence>
<feature type="chain" id="PRO_5032590784" description="DUF1330 domain-containing protein" evidence="1">
    <location>
        <begin position="26"/>
        <end position="149"/>
    </location>
</feature>
<name>A0A845B0Q6_9SPHN</name>
<dbReference type="Proteomes" id="UP000431922">
    <property type="component" value="Unassembled WGS sequence"/>
</dbReference>
<keyword evidence="3" id="KW-1185">Reference proteome</keyword>
<reference evidence="2 3" key="1">
    <citation type="submission" date="2019-12" db="EMBL/GenBank/DDBJ databases">
        <title>Genomic-based taxomic classification of the family Erythrobacteraceae.</title>
        <authorList>
            <person name="Xu L."/>
        </authorList>
    </citation>
    <scope>NUCLEOTIDE SEQUENCE [LARGE SCALE GENOMIC DNA]</scope>
    <source>
        <strain evidence="2 3">KCTC 42453</strain>
    </source>
</reference>
<evidence type="ECO:0000313" key="2">
    <source>
        <dbReference type="EMBL" id="MXP44871.1"/>
    </source>
</evidence>
<accession>A0A845B0Q6</accession>
<feature type="signal peptide" evidence="1">
    <location>
        <begin position="1"/>
        <end position="25"/>
    </location>
</feature>
<comment type="caution">
    <text evidence="2">The sequence shown here is derived from an EMBL/GenBank/DDBJ whole genome shotgun (WGS) entry which is preliminary data.</text>
</comment>
<evidence type="ECO:0000313" key="3">
    <source>
        <dbReference type="Proteomes" id="UP000431922"/>
    </source>
</evidence>
<proteinExistence type="predicted"/>